<gene>
    <name evidence="1" type="ORF">METZ01_LOCUS229832</name>
</gene>
<dbReference type="EMBL" id="UINC01056675">
    <property type="protein sequence ID" value="SVB76978.1"/>
    <property type="molecule type" value="Genomic_DNA"/>
</dbReference>
<reference evidence="1" key="1">
    <citation type="submission" date="2018-05" db="EMBL/GenBank/DDBJ databases">
        <authorList>
            <person name="Lanie J.A."/>
            <person name="Ng W.-L."/>
            <person name="Kazmierczak K.M."/>
            <person name="Andrzejewski T.M."/>
            <person name="Davidsen T.M."/>
            <person name="Wayne K.J."/>
            <person name="Tettelin H."/>
            <person name="Glass J.I."/>
            <person name="Rusch D."/>
            <person name="Podicherti R."/>
            <person name="Tsui H.-C.T."/>
            <person name="Winkler M.E."/>
        </authorList>
    </citation>
    <scope>NUCLEOTIDE SEQUENCE</scope>
</reference>
<accession>A0A382GPD5</accession>
<name>A0A382GPD5_9ZZZZ</name>
<organism evidence="1">
    <name type="scientific">marine metagenome</name>
    <dbReference type="NCBI Taxonomy" id="408172"/>
    <lineage>
        <taxon>unclassified sequences</taxon>
        <taxon>metagenomes</taxon>
        <taxon>ecological metagenomes</taxon>
    </lineage>
</organism>
<dbReference type="AlphaFoldDB" id="A0A382GPD5"/>
<protein>
    <submittedName>
        <fullName evidence="1">Uncharacterized protein</fullName>
    </submittedName>
</protein>
<proteinExistence type="predicted"/>
<evidence type="ECO:0000313" key="1">
    <source>
        <dbReference type="EMBL" id="SVB76978.1"/>
    </source>
</evidence>
<sequence>MAEPAGIDVSIEVDTTTVTVTSEEAVNVAIAPETTEVAISVVPASTIASAIGSTAYANISATTVQDAIEQLADQFYRGSTTPSGDNLGEGDLWYDTANEELRVYREISSGSFAWIALVAGGYATGETSLMDKLDGGFF</sequence>